<dbReference type="InterPro" id="IPR016047">
    <property type="entry name" value="M23ase_b-sheet_dom"/>
</dbReference>
<dbReference type="InterPro" id="IPR050570">
    <property type="entry name" value="Cell_wall_metabolism_enzyme"/>
</dbReference>
<organism evidence="2 3">
    <name type="scientific">Aequorivita vitellina</name>
    <dbReference type="NCBI Taxonomy" id="2874475"/>
    <lineage>
        <taxon>Bacteria</taxon>
        <taxon>Pseudomonadati</taxon>
        <taxon>Bacteroidota</taxon>
        <taxon>Flavobacteriia</taxon>
        <taxon>Flavobacteriales</taxon>
        <taxon>Flavobacteriaceae</taxon>
        <taxon>Aequorivita</taxon>
    </lineage>
</organism>
<proteinExistence type="predicted"/>
<dbReference type="Gene3D" id="2.70.70.10">
    <property type="entry name" value="Glucose Permease (Domain IIA)"/>
    <property type="match status" value="1"/>
</dbReference>
<dbReference type="SUPFAM" id="SSF51261">
    <property type="entry name" value="Duplicated hybrid motif"/>
    <property type="match status" value="1"/>
</dbReference>
<keyword evidence="3" id="KW-1185">Reference proteome</keyword>
<dbReference type="GO" id="GO:0004222">
    <property type="term" value="F:metalloendopeptidase activity"/>
    <property type="evidence" value="ECO:0007669"/>
    <property type="project" value="TreeGrafter"/>
</dbReference>
<dbReference type="PANTHER" id="PTHR21666:SF270">
    <property type="entry name" value="MUREIN HYDROLASE ACTIVATOR ENVC"/>
    <property type="match status" value="1"/>
</dbReference>
<protein>
    <submittedName>
        <fullName evidence="2">M23 family metallopeptidase</fullName>
    </submittedName>
</protein>
<dbReference type="AlphaFoldDB" id="A0A9X1QW58"/>
<reference evidence="2" key="1">
    <citation type="submission" date="2021-09" db="EMBL/GenBank/DDBJ databases">
        <title>Genome of Aequorivita sp. strain F47161.</title>
        <authorList>
            <person name="Wang Y."/>
        </authorList>
    </citation>
    <scope>NUCLEOTIDE SEQUENCE</scope>
    <source>
        <strain evidence="2">F47161</strain>
    </source>
</reference>
<feature type="domain" description="M23ase beta-sheet core" evidence="1">
    <location>
        <begin position="706"/>
        <end position="813"/>
    </location>
</feature>
<evidence type="ECO:0000313" key="3">
    <source>
        <dbReference type="Proteomes" id="UP001139461"/>
    </source>
</evidence>
<dbReference type="Pfam" id="PF01551">
    <property type="entry name" value="Peptidase_M23"/>
    <property type="match status" value="1"/>
</dbReference>
<dbReference type="Proteomes" id="UP001139461">
    <property type="component" value="Unassembled WGS sequence"/>
</dbReference>
<accession>A0A9X1QW58</accession>
<dbReference type="EMBL" id="JAIRBA010000013">
    <property type="protein sequence ID" value="MCG2419041.1"/>
    <property type="molecule type" value="Genomic_DNA"/>
</dbReference>
<dbReference type="RefSeq" id="WP_237602830.1">
    <property type="nucleotide sequence ID" value="NZ_JAIRBA010000013.1"/>
</dbReference>
<evidence type="ECO:0000313" key="2">
    <source>
        <dbReference type="EMBL" id="MCG2419041.1"/>
    </source>
</evidence>
<gene>
    <name evidence="2" type="ORF">K8089_08400</name>
</gene>
<name>A0A9X1QW58_9FLAO</name>
<sequence>MSDFHFFTEPSKLNSQTSGQEFGAIDDNQFRLGNMFTSSASVDPKAFAVSDGLILVQKIDGVEKYNIVLKPTNQPDLNLPKIDYIIYKGIKKESIINGTKVAVSTNNDLTRIIHENAILWYQNEGETMPSSEPAADTSLGLIYASNASEQEYKLENTDSLNKAFYSTNPVTLPLVYSGNHIGDFDKSGDFGIVIIFEKIGFEPIFKLARELDSILSFNALPGNSSNADIFRRKHHKEDILSFIDGAAFFGSFFNLGLNVYDGNDFINRVEDGLYTDVISKFFNKNKIYIDIRNETNDSFNYYENYDNVIQWSLDNTDTLTDVDYYRNFGWPILSINDSDSNSEFDIANTDKIINISLPRGDNESPLFYYKRVYKNSLGFLLPEALESFYSPPVVDDNLTMESLTAPKSVDRVSANYFQIKFIRRVILENDESNDFPRQGYSLFKRSYLDNLFPIFDMSIPFTNENYTNLKLFYDSSFVDKILVDDATLDNNLTDYALRDFVSTTGIAADANNITFISFPFKYHTNANDNDDFLPVSGLEAPNNNPFLIELNNLISPVNLVRSNFVINGNTTEYLTFINNSIVNGEQNNNTYSFDDVIILSITRDEFDDLELLKNQNFIGPYKIYLGIKNISVLTDDNGNRYSSFTYVLRGLNEDNGEIVPLEVMSTINSLTADSVLGINSEHIFPIETRYISSDYGWRMLSGNRSFHNGIDLVKPIATETSGSPIYAVKGGTITKLVTQEDGNGGGVRVRIRSDENTSIEYNYFHMLTNSNSHLSLNQVVQQGDQIGQVGSTGSSTAPHLHFEIWNGTLNRIDPYSIFPELALLPYTRHRDE</sequence>
<dbReference type="CDD" id="cd12797">
    <property type="entry name" value="M23_peptidase"/>
    <property type="match status" value="1"/>
</dbReference>
<evidence type="ECO:0000259" key="1">
    <source>
        <dbReference type="Pfam" id="PF01551"/>
    </source>
</evidence>
<comment type="caution">
    <text evidence="2">The sequence shown here is derived from an EMBL/GenBank/DDBJ whole genome shotgun (WGS) entry which is preliminary data.</text>
</comment>
<dbReference type="PANTHER" id="PTHR21666">
    <property type="entry name" value="PEPTIDASE-RELATED"/>
    <property type="match status" value="1"/>
</dbReference>
<dbReference type="InterPro" id="IPR011055">
    <property type="entry name" value="Dup_hybrid_motif"/>
</dbReference>